<dbReference type="GO" id="GO:0005912">
    <property type="term" value="C:adherens junction"/>
    <property type="evidence" value="ECO:0007669"/>
    <property type="project" value="TreeGrafter"/>
</dbReference>
<dbReference type="GO" id="GO:0098887">
    <property type="term" value="P:neurotransmitter receptor transport, endosome to postsynaptic membrane"/>
    <property type="evidence" value="ECO:0007669"/>
    <property type="project" value="TreeGrafter"/>
</dbReference>
<dbReference type="GO" id="GO:0045211">
    <property type="term" value="C:postsynaptic membrane"/>
    <property type="evidence" value="ECO:0007669"/>
    <property type="project" value="TreeGrafter"/>
</dbReference>
<evidence type="ECO:0000313" key="1">
    <source>
        <dbReference type="EMBL" id="KAB7501902.1"/>
    </source>
</evidence>
<evidence type="ECO:0000313" key="2">
    <source>
        <dbReference type="Proteomes" id="UP000326759"/>
    </source>
</evidence>
<name>A0A5N5T624_9CRUS</name>
<dbReference type="EMBL" id="SEYY01009120">
    <property type="protein sequence ID" value="KAB7501902.1"/>
    <property type="molecule type" value="Genomic_DNA"/>
</dbReference>
<dbReference type="GO" id="GO:0019901">
    <property type="term" value="F:protein kinase binding"/>
    <property type="evidence" value="ECO:0007669"/>
    <property type="project" value="TreeGrafter"/>
</dbReference>
<organism evidence="1 2">
    <name type="scientific">Armadillidium nasatum</name>
    <dbReference type="NCBI Taxonomy" id="96803"/>
    <lineage>
        <taxon>Eukaryota</taxon>
        <taxon>Metazoa</taxon>
        <taxon>Ecdysozoa</taxon>
        <taxon>Arthropoda</taxon>
        <taxon>Crustacea</taxon>
        <taxon>Multicrustacea</taxon>
        <taxon>Malacostraca</taxon>
        <taxon>Eumalacostraca</taxon>
        <taxon>Peracarida</taxon>
        <taxon>Isopoda</taxon>
        <taxon>Oniscidea</taxon>
        <taxon>Crinocheta</taxon>
        <taxon>Armadillidiidae</taxon>
        <taxon>Armadillidium</taxon>
    </lineage>
</organism>
<dbReference type="GO" id="GO:0014069">
    <property type="term" value="C:postsynaptic density"/>
    <property type="evidence" value="ECO:0007669"/>
    <property type="project" value="TreeGrafter"/>
</dbReference>
<reference evidence="1 2" key="1">
    <citation type="journal article" date="2019" name="PLoS Biol.">
        <title>Sex chromosomes control vertical transmission of feminizing Wolbachia symbionts in an isopod.</title>
        <authorList>
            <person name="Becking T."/>
            <person name="Chebbi M.A."/>
            <person name="Giraud I."/>
            <person name="Moumen B."/>
            <person name="Laverre T."/>
            <person name="Caubet Y."/>
            <person name="Peccoud J."/>
            <person name="Gilbert C."/>
            <person name="Cordaux R."/>
        </authorList>
    </citation>
    <scope>NUCLEOTIDE SEQUENCE [LARGE SCALE GENOMIC DNA]</scope>
    <source>
        <strain evidence="1">ANa2</strain>
        <tissue evidence="1">Whole body excluding digestive tract and cuticle</tissue>
    </source>
</reference>
<keyword evidence="2" id="KW-1185">Reference proteome</keyword>
<dbReference type="OrthoDB" id="2187496at2759"/>
<dbReference type="AlphaFoldDB" id="A0A5N5T624"/>
<proteinExistence type="predicted"/>
<dbReference type="InterPro" id="IPR050614">
    <property type="entry name" value="Synaptic_Scaffolding_LAP-MAGUK"/>
</dbReference>
<dbReference type="Proteomes" id="UP000326759">
    <property type="component" value="Unassembled WGS sequence"/>
</dbReference>
<dbReference type="GO" id="GO:0098968">
    <property type="term" value="P:neurotransmitter receptor transport postsynaptic membrane to endosome"/>
    <property type="evidence" value="ECO:0007669"/>
    <property type="project" value="TreeGrafter"/>
</dbReference>
<dbReference type="GO" id="GO:0043113">
    <property type="term" value="P:receptor clustering"/>
    <property type="evidence" value="ECO:0007669"/>
    <property type="project" value="TreeGrafter"/>
</dbReference>
<comment type="caution">
    <text evidence="1">The sequence shown here is derived from an EMBL/GenBank/DDBJ whole genome shotgun (WGS) entry which is preliminary data.</text>
</comment>
<dbReference type="GO" id="GO:0045197">
    <property type="term" value="P:establishment or maintenance of epithelial cell apical/basal polarity"/>
    <property type="evidence" value="ECO:0007669"/>
    <property type="project" value="TreeGrafter"/>
</dbReference>
<dbReference type="GO" id="GO:0098609">
    <property type="term" value="P:cell-cell adhesion"/>
    <property type="evidence" value="ECO:0007669"/>
    <property type="project" value="TreeGrafter"/>
</dbReference>
<accession>A0A5N5T624</accession>
<gene>
    <name evidence="1" type="ORF">Anas_00031</name>
</gene>
<dbReference type="PANTHER" id="PTHR23119:SF44">
    <property type="entry name" value="PROTEIN LAP4"/>
    <property type="match status" value="1"/>
</dbReference>
<sequence length="91" mass="10481">MRTILKGNLSLYFGFSHRLQHLPMSITALSLKAIWLSENQAQPMLNFQTEVDEETNDEVLTCFLLPQDEYQHDGLVIECEYSKHNLLVNVG</sequence>
<dbReference type="PANTHER" id="PTHR23119">
    <property type="entry name" value="DISCS LARGE"/>
    <property type="match status" value="1"/>
</dbReference>
<dbReference type="GO" id="GO:0016323">
    <property type="term" value="C:basolateral plasma membrane"/>
    <property type="evidence" value="ECO:0007669"/>
    <property type="project" value="TreeGrafter"/>
</dbReference>
<protein>
    <submittedName>
        <fullName evidence="1">Uncharacterized protein</fullName>
    </submittedName>
</protein>